<feature type="transmembrane region" description="Helical" evidence="6">
    <location>
        <begin position="138"/>
        <end position="157"/>
    </location>
</feature>
<keyword evidence="5 6" id="KW-0472">Membrane</keyword>
<evidence type="ECO:0000256" key="4">
    <source>
        <dbReference type="ARBA" id="ARBA00022989"/>
    </source>
</evidence>
<keyword evidence="2" id="KW-1003">Cell membrane</keyword>
<evidence type="ECO:0000256" key="3">
    <source>
        <dbReference type="ARBA" id="ARBA00022692"/>
    </source>
</evidence>
<keyword evidence="4 6" id="KW-1133">Transmembrane helix</keyword>
<feature type="transmembrane region" description="Helical" evidence="6">
    <location>
        <begin position="80"/>
        <end position="99"/>
    </location>
</feature>
<comment type="caution">
    <text evidence="7">The sequence shown here is derived from an EMBL/GenBank/DDBJ whole genome shotgun (WGS) entry which is preliminary data.</text>
</comment>
<evidence type="ECO:0000256" key="1">
    <source>
        <dbReference type="ARBA" id="ARBA00004651"/>
    </source>
</evidence>
<sequence>MHLRKSAKAGGRWGLLNTFLNMKPSWRTKKMSFITVLIAAIFTQGLASVNAVSRLLYVMGRDSILPSRFFSYVHPKYKTPVFNIIFSSVVSLLAIFITIDQALRFVNFGALTAFFFVNLCVITLYVSKKTKERSVKRMIFNLISPIVGAVFILWLLFLLDVPTLLGGLTWVAIGMIYLGYLTKGFKGALPQTVSEKIELELKDKAV</sequence>
<dbReference type="GO" id="GO:0005886">
    <property type="term" value="C:plasma membrane"/>
    <property type="evidence" value="ECO:0007669"/>
    <property type="project" value="UniProtKB-SubCell"/>
</dbReference>
<dbReference type="Gene3D" id="1.20.1740.10">
    <property type="entry name" value="Amino acid/polyamine transporter I"/>
    <property type="match status" value="1"/>
</dbReference>
<dbReference type="AlphaFoldDB" id="A0A323TGK0"/>
<dbReference type="GO" id="GO:0022857">
    <property type="term" value="F:transmembrane transporter activity"/>
    <property type="evidence" value="ECO:0007669"/>
    <property type="project" value="InterPro"/>
</dbReference>
<dbReference type="InterPro" id="IPR002293">
    <property type="entry name" value="AA/rel_permease1"/>
</dbReference>
<protein>
    <recommendedName>
        <fullName evidence="9">Amino acid permease/ SLC12A domain-containing protein</fullName>
    </recommendedName>
</protein>
<accession>A0A323TGK0</accession>
<evidence type="ECO:0000256" key="5">
    <source>
        <dbReference type="ARBA" id="ARBA00023136"/>
    </source>
</evidence>
<name>A0A323TGK0_9BACI</name>
<feature type="transmembrane region" description="Helical" evidence="6">
    <location>
        <begin position="163"/>
        <end position="181"/>
    </location>
</feature>
<dbReference type="PANTHER" id="PTHR42770">
    <property type="entry name" value="AMINO ACID TRANSPORTER-RELATED"/>
    <property type="match status" value="1"/>
</dbReference>
<organism evidence="7 8">
    <name type="scientific">Salipaludibacillus keqinensis</name>
    <dbReference type="NCBI Taxonomy" id="2045207"/>
    <lineage>
        <taxon>Bacteria</taxon>
        <taxon>Bacillati</taxon>
        <taxon>Bacillota</taxon>
        <taxon>Bacilli</taxon>
        <taxon>Bacillales</taxon>
        <taxon>Bacillaceae</taxon>
    </lineage>
</organism>
<evidence type="ECO:0000256" key="6">
    <source>
        <dbReference type="SAM" id="Phobius"/>
    </source>
</evidence>
<evidence type="ECO:0000313" key="7">
    <source>
        <dbReference type="EMBL" id="PYZ93014.1"/>
    </source>
</evidence>
<dbReference type="Proteomes" id="UP000248214">
    <property type="component" value="Unassembled WGS sequence"/>
</dbReference>
<comment type="subcellular location">
    <subcellularLocation>
        <location evidence="1">Cell membrane</location>
        <topology evidence="1">Multi-pass membrane protein</topology>
    </subcellularLocation>
</comment>
<reference evidence="7 8" key="1">
    <citation type="submission" date="2017-10" db="EMBL/GenBank/DDBJ databases">
        <title>Bacillus sp. nov., a halophilic bacterium isolated from a Keqin Lake.</title>
        <authorList>
            <person name="Wang H."/>
        </authorList>
    </citation>
    <scope>NUCLEOTIDE SEQUENCE [LARGE SCALE GENOMIC DNA]</scope>
    <source>
        <strain evidence="7 8">KQ-12</strain>
    </source>
</reference>
<dbReference type="Pfam" id="PF13520">
    <property type="entry name" value="AA_permease_2"/>
    <property type="match status" value="1"/>
</dbReference>
<dbReference type="PANTHER" id="PTHR42770:SF8">
    <property type="entry name" value="PUTRESCINE IMPORTER PUUP"/>
    <property type="match status" value="1"/>
</dbReference>
<dbReference type="EMBL" id="PDOD01000002">
    <property type="protein sequence ID" value="PYZ93014.1"/>
    <property type="molecule type" value="Genomic_DNA"/>
</dbReference>
<gene>
    <name evidence="7" type="ORF">CR194_07385</name>
</gene>
<evidence type="ECO:0000313" key="8">
    <source>
        <dbReference type="Proteomes" id="UP000248214"/>
    </source>
</evidence>
<keyword evidence="8" id="KW-1185">Reference proteome</keyword>
<evidence type="ECO:0008006" key="9">
    <source>
        <dbReference type="Google" id="ProtNLM"/>
    </source>
</evidence>
<feature type="transmembrane region" description="Helical" evidence="6">
    <location>
        <begin position="31"/>
        <end position="59"/>
    </location>
</feature>
<proteinExistence type="predicted"/>
<evidence type="ECO:0000256" key="2">
    <source>
        <dbReference type="ARBA" id="ARBA00022475"/>
    </source>
</evidence>
<dbReference type="InterPro" id="IPR050367">
    <property type="entry name" value="APC_superfamily"/>
</dbReference>
<feature type="transmembrane region" description="Helical" evidence="6">
    <location>
        <begin position="105"/>
        <end position="126"/>
    </location>
</feature>
<keyword evidence="3 6" id="KW-0812">Transmembrane</keyword>